<feature type="compositionally biased region" description="Polar residues" evidence="1">
    <location>
        <begin position="103"/>
        <end position="119"/>
    </location>
</feature>
<comment type="caution">
    <text evidence="3">The sequence shown here is derived from an EMBL/GenBank/DDBJ whole genome shotgun (WGS) entry which is preliminary data.</text>
</comment>
<dbReference type="AlphaFoldDB" id="A0A4Y2HYK9"/>
<dbReference type="Pfam" id="PF00075">
    <property type="entry name" value="RNase_H"/>
    <property type="match status" value="1"/>
</dbReference>
<evidence type="ECO:0000313" key="4">
    <source>
        <dbReference type="Proteomes" id="UP000499080"/>
    </source>
</evidence>
<name>A0A4Y2HYK9_ARAVE</name>
<protein>
    <recommendedName>
        <fullName evidence="2">RNase H type-1 domain-containing protein</fullName>
    </recommendedName>
</protein>
<dbReference type="GO" id="GO:0004523">
    <property type="term" value="F:RNA-DNA hybrid ribonuclease activity"/>
    <property type="evidence" value="ECO:0007669"/>
    <property type="project" value="InterPro"/>
</dbReference>
<organism evidence="3 4">
    <name type="scientific">Araneus ventricosus</name>
    <name type="common">Orbweaver spider</name>
    <name type="synonym">Epeira ventricosa</name>
    <dbReference type="NCBI Taxonomy" id="182803"/>
    <lineage>
        <taxon>Eukaryota</taxon>
        <taxon>Metazoa</taxon>
        <taxon>Ecdysozoa</taxon>
        <taxon>Arthropoda</taxon>
        <taxon>Chelicerata</taxon>
        <taxon>Arachnida</taxon>
        <taxon>Araneae</taxon>
        <taxon>Araneomorphae</taxon>
        <taxon>Entelegynae</taxon>
        <taxon>Araneoidea</taxon>
        <taxon>Araneidae</taxon>
        <taxon>Araneus</taxon>
    </lineage>
</organism>
<dbReference type="OrthoDB" id="6433602at2759"/>
<sequence>MRRHLANQKNHSSFSKLHCLEKDCVLQWMPAHVGIDGNETADQLAKDVGLLNKSLTIADLRLGESICHSLLDYYCAIKYIPPEDVPKAVRESCCKGSRAKMVSNGNNRSPHRAASNTALNEKKAGPQPTTSKNKTAKTKAVASKQSNEQKHSSNQKAVAAKNI</sequence>
<dbReference type="Proteomes" id="UP000499080">
    <property type="component" value="Unassembled WGS sequence"/>
</dbReference>
<proteinExistence type="predicted"/>
<gene>
    <name evidence="3" type="ORF">AVEN_262529_1</name>
</gene>
<dbReference type="GO" id="GO:0003676">
    <property type="term" value="F:nucleic acid binding"/>
    <property type="evidence" value="ECO:0007669"/>
    <property type="project" value="InterPro"/>
</dbReference>
<feature type="domain" description="RNase H type-1" evidence="2">
    <location>
        <begin position="9"/>
        <end position="47"/>
    </location>
</feature>
<dbReference type="EMBL" id="BGPR01002244">
    <property type="protein sequence ID" value="GBM70312.1"/>
    <property type="molecule type" value="Genomic_DNA"/>
</dbReference>
<evidence type="ECO:0000256" key="1">
    <source>
        <dbReference type="SAM" id="MobiDB-lite"/>
    </source>
</evidence>
<feature type="compositionally biased region" description="Low complexity" evidence="1">
    <location>
        <begin position="129"/>
        <end position="146"/>
    </location>
</feature>
<evidence type="ECO:0000259" key="2">
    <source>
        <dbReference type="Pfam" id="PF00075"/>
    </source>
</evidence>
<dbReference type="InterPro" id="IPR012337">
    <property type="entry name" value="RNaseH-like_sf"/>
</dbReference>
<feature type="region of interest" description="Disordered" evidence="1">
    <location>
        <begin position="99"/>
        <end position="163"/>
    </location>
</feature>
<reference evidence="3 4" key="1">
    <citation type="journal article" date="2019" name="Sci. Rep.">
        <title>Orb-weaving spider Araneus ventricosus genome elucidates the spidroin gene catalogue.</title>
        <authorList>
            <person name="Kono N."/>
            <person name="Nakamura H."/>
            <person name="Ohtoshi R."/>
            <person name="Moran D.A.P."/>
            <person name="Shinohara A."/>
            <person name="Yoshida Y."/>
            <person name="Fujiwara M."/>
            <person name="Mori M."/>
            <person name="Tomita M."/>
            <person name="Arakawa K."/>
        </authorList>
    </citation>
    <scope>NUCLEOTIDE SEQUENCE [LARGE SCALE GENOMIC DNA]</scope>
</reference>
<dbReference type="SUPFAM" id="SSF53098">
    <property type="entry name" value="Ribonuclease H-like"/>
    <property type="match status" value="1"/>
</dbReference>
<dbReference type="InterPro" id="IPR002156">
    <property type="entry name" value="RNaseH_domain"/>
</dbReference>
<keyword evidence="4" id="KW-1185">Reference proteome</keyword>
<dbReference type="Gene3D" id="3.30.420.10">
    <property type="entry name" value="Ribonuclease H-like superfamily/Ribonuclease H"/>
    <property type="match status" value="1"/>
</dbReference>
<dbReference type="InterPro" id="IPR036397">
    <property type="entry name" value="RNaseH_sf"/>
</dbReference>
<evidence type="ECO:0000313" key="3">
    <source>
        <dbReference type="EMBL" id="GBM70312.1"/>
    </source>
</evidence>
<accession>A0A4Y2HYK9</accession>